<dbReference type="RefSeq" id="WP_169163108.1">
    <property type="nucleotide sequence ID" value="NZ_JABBFW010000028.1"/>
</dbReference>
<dbReference type="SUPFAM" id="SSF53448">
    <property type="entry name" value="Nucleotide-diphospho-sugar transferases"/>
    <property type="match status" value="1"/>
</dbReference>
<evidence type="ECO:0000256" key="4">
    <source>
        <dbReference type="ARBA" id="ARBA00023056"/>
    </source>
</evidence>
<sequence>MVAQRIVAFILAGGEGTRLHPFTLALPKPALPLAGGWRVIDVVLSNLYNSKIRQIFVLLQYKPDILVAHLQRRWNIASLHAEDFVEPVVPGSGTTGRAFKGTAHAVYECLELLDASDPDLIAVFAADHLYRMDVRQMVSFHAAKRADATVASLPLALEHASEFGVVCTDCDSRILEFQEKPDRPVPMPGRPRCALVSMGNYLFKPEILYAALHAAVARGEYDFGRHVLPRLVKNHRVCAYDFTHNVVPGASPREQPGYWRDVGTVEAYRAAQHDLAGPLPCFDMDNPAWPMDWRRTRQEPEEPRMLQRARPAA</sequence>
<evidence type="ECO:0000313" key="6">
    <source>
        <dbReference type="EMBL" id="NML18213.1"/>
    </source>
</evidence>
<dbReference type="InterPro" id="IPR011831">
    <property type="entry name" value="ADP-Glc_PPase"/>
</dbReference>
<keyword evidence="4" id="KW-0320">Glycogen biosynthesis</keyword>
<dbReference type="Gene3D" id="3.90.550.10">
    <property type="entry name" value="Spore Coat Polysaccharide Biosynthesis Protein SpsA, Chain A"/>
    <property type="match status" value="1"/>
</dbReference>
<dbReference type="CDD" id="cd02508">
    <property type="entry name" value="ADP_Glucose_PP"/>
    <property type="match status" value="1"/>
</dbReference>
<comment type="caution">
    <text evidence="6">The sequence shown here is derived from an EMBL/GenBank/DDBJ whole genome shotgun (WGS) entry which is preliminary data.</text>
</comment>
<name>A0A848FIZ7_9BURK</name>
<dbReference type="GO" id="GO:0008878">
    <property type="term" value="F:glucose-1-phosphate adenylyltransferase activity"/>
    <property type="evidence" value="ECO:0007669"/>
    <property type="project" value="InterPro"/>
</dbReference>
<dbReference type="GO" id="GO:0005978">
    <property type="term" value="P:glycogen biosynthetic process"/>
    <property type="evidence" value="ECO:0007669"/>
    <property type="project" value="UniProtKB-KW"/>
</dbReference>
<keyword evidence="2 6" id="KW-0808">Transferase</keyword>
<dbReference type="Proteomes" id="UP000574067">
    <property type="component" value="Unassembled WGS sequence"/>
</dbReference>
<comment type="similarity">
    <text evidence="1">Belongs to the bacterial/plant glucose-1-phosphate adenylyltransferase family.</text>
</comment>
<dbReference type="InterPro" id="IPR029044">
    <property type="entry name" value="Nucleotide-diphossugar_trans"/>
</dbReference>
<dbReference type="PANTHER" id="PTHR43523:SF2">
    <property type="entry name" value="GLUCOSE-1-PHOSPHATE ADENYLYLTRANSFERASE"/>
    <property type="match status" value="1"/>
</dbReference>
<evidence type="ECO:0000313" key="7">
    <source>
        <dbReference type="Proteomes" id="UP000574067"/>
    </source>
</evidence>
<evidence type="ECO:0000256" key="1">
    <source>
        <dbReference type="ARBA" id="ARBA00010443"/>
    </source>
</evidence>
<organism evidence="6 7">
    <name type="scientific">Azohydromonas caseinilytica</name>
    <dbReference type="NCBI Taxonomy" id="2728836"/>
    <lineage>
        <taxon>Bacteria</taxon>
        <taxon>Pseudomonadati</taxon>
        <taxon>Pseudomonadota</taxon>
        <taxon>Betaproteobacteria</taxon>
        <taxon>Burkholderiales</taxon>
        <taxon>Sphaerotilaceae</taxon>
        <taxon>Azohydromonas</taxon>
    </lineage>
</organism>
<dbReference type="Pfam" id="PF00483">
    <property type="entry name" value="NTP_transferase"/>
    <property type="match status" value="1"/>
</dbReference>
<keyword evidence="7" id="KW-1185">Reference proteome</keyword>
<evidence type="ECO:0000256" key="2">
    <source>
        <dbReference type="ARBA" id="ARBA00022679"/>
    </source>
</evidence>
<protein>
    <submittedName>
        <fullName evidence="6">NTP transferase domain-containing protein</fullName>
    </submittedName>
</protein>
<keyword evidence="3" id="KW-0548">Nucleotidyltransferase</keyword>
<gene>
    <name evidence="6" type="ORF">HHL10_24910</name>
</gene>
<evidence type="ECO:0000256" key="3">
    <source>
        <dbReference type="ARBA" id="ARBA00022695"/>
    </source>
</evidence>
<reference evidence="6 7" key="1">
    <citation type="submission" date="2020-04" db="EMBL/GenBank/DDBJ databases">
        <title>Azohydromonas sp. isolated from soil.</title>
        <authorList>
            <person name="Dahal R.H."/>
        </authorList>
    </citation>
    <scope>NUCLEOTIDE SEQUENCE [LARGE SCALE GENOMIC DNA]</scope>
    <source>
        <strain evidence="6 7">G-1-1-14</strain>
    </source>
</reference>
<accession>A0A848FIZ7</accession>
<dbReference type="EMBL" id="JABBFW010000028">
    <property type="protein sequence ID" value="NML18213.1"/>
    <property type="molecule type" value="Genomic_DNA"/>
</dbReference>
<dbReference type="PANTHER" id="PTHR43523">
    <property type="entry name" value="GLUCOSE-1-PHOSPHATE ADENYLYLTRANSFERASE-RELATED"/>
    <property type="match status" value="1"/>
</dbReference>
<proteinExistence type="inferred from homology"/>
<feature type="domain" description="Nucleotidyl transferase" evidence="5">
    <location>
        <begin position="8"/>
        <end position="275"/>
    </location>
</feature>
<evidence type="ECO:0000259" key="5">
    <source>
        <dbReference type="Pfam" id="PF00483"/>
    </source>
</evidence>
<dbReference type="InterPro" id="IPR005835">
    <property type="entry name" value="NTP_transferase_dom"/>
</dbReference>
<dbReference type="AlphaFoldDB" id="A0A848FIZ7"/>